<organism evidence="1">
    <name type="scientific">Bacillus subtilis (strain 168)</name>
    <dbReference type="NCBI Taxonomy" id="224308"/>
    <lineage>
        <taxon>Bacteria</taxon>
        <taxon>Bacillati</taxon>
        <taxon>Bacillota</taxon>
        <taxon>Bacilli</taxon>
        <taxon>Bacillales</taxon>
        <taxon>Bacillaceae</taxon>
        <taxon>Bacillus</taxon>
    </lineage>
</organism>
<dbReference type="RefSeq" id="WP_004399471.1">
    <property type="nucleotide sequence ID" value="NC_000964.3"/>
</dbReference>
<protein>
    <submittedName>
        <fullName evidence="1">Uncharacterized protein</fullName>
    </submittedName>
</protein>
<accession>A0A6M3ZCG2</accession>
<gene>
    <name evidence="1" type="ORF">HIR78_11500</name>
    <name evidence="2" type="ORF">HIR78_12845</name>
</gene>
<dbReference type="EMBL" id="CP052842">
    <property type="protein sequence ID" value="QJP88615.1"/>
    <property type="molecule type" value="Genomic_DNA"/>
</dbReference>
<evidence type="ECO:0000313" key="1">
    <source>
        <dbReference type="EMBL" id="QJP88615.1"/>
    </source>
</evidence>
<sequence>MASKKLNLSLIEESVNKYDKKEKVQLTDDVHVFIYPYFSPSRLTKMLTEMISDQQKAEDKGIDFSKINTVQWVFFSIVKEFSDLGIPNDIKNKVKWYLKLVDSEFFPMIINSFPKESMKKLKDATKALEKITEDLLTMSHQEINKLILEKVEEIETGSGEVSGENN</sequence>
<dbReference type="OrthoDB" id="2916470at2"/>
<reference evidence="1" key="1">
    <citation type="submission" date="2020-04" db="EMBL/GenBank/DDBJ databases">
        <title>Phage recombination drives evolution of spore-forming Bacilli.</title>
        <authorList>
            <person name="Dragos A."/>
            <person name="Kovacs A.T."/>
        </authorList>
    </citation>
    <scope>NUCLEOTIDE SEQUENCE</scope>
    <source>
        <strain evidence="1">168</strain>
    </source>
</reference>
<dbReference type="SMR" id="A0A6M3ZCG2"/>
<dbReference type="DNASU" id="939140"/>
<evidence type="ECO:0000313" key="2">
    <source>
        <dbReference type="EMBL" id="QJP88854.1"/>
    </source>
</evidence>
<dbReference type="EMBL" id="CP052842">
    <property type="protein sequence ID" value="QJP88854.1"/>
    <property type="molecule type" value="Genomic_DNA"/>
</dbReference>
<dbReference type="KEGG" id="bsu:BSU21280"/>
<dbReference type="AlphaFoldDB" id="A0A6M3ZCG2"/>
<proteinExistence type="predicted"/>
<name>A0A6M3ZCG2_BACSU</name>